<feature type="compositionally biased region" description="Low complexity" evidence="1">
    <location>
        <begin position="16"/>
        <end position="26"/>
    </location>
</feature>
<reference evidence="2 3" key="1">
    <citation type="journal article" date="2021" name="J. Hered.">
        <title>A chromosome-level genome assembly of the parasitoid wasp, Cotesia glomerata (Hymenoptera: Braconidae).</title>
        <authorList>
            <person name="Pinto B.J."/>
            <person name="Weis J.J."/>
            <person name="Gamble T."/>
            <person name="Ode P.J."/>
            <person name="Paul R."/>
            <person name="Zaspel J.M."/>
        </authorList>
    </citation>
    <scope>NUCLEOTIDE SEQUENCE [LARGE SCALE GENOMIC DNA]</scope>
    <source>
        <strain evidence="2">CgM1</strain>
    </source>
</reference>
<dbReference type="EMBL" id="JAHXZJ010002982">
    <property type="protein sequence ID" value="KAH0535143.1"/>
    <property type="molecule type" value="Genomic_DNA"/>
</dbReference>
<feature type="region of interest" description="Disordered" evidence="1">
    <location>
        <begin position="16"/>
        <end position="51"/>
    </location>
</feature>
<dbReference type="AlphaFoldDB" id="A0AAV7HWL0"/>
<evidence type="ECO:0000313" key="2">
    <source>
        <dbReference type="EMBL" id="KAH0535143.1"/>
    </source>
</evidence>
<protein>
    <submittedName>
        <fullName evidence="2">Uncharacterized protein</fullName>
    </submittedName>
</protein>
<sequence length="135" mass="13896">MNKLFIWCSNGVSNVSSAGSGTSSVSPANGVSNVSSAGPGTSSVSPANGVSSASPAVAGTSNVSPVQPLTAAIIISDSDNDEDPVNHKFICVCCRKNLPVLAFVHCGHRCVCRLPPKSGEQVPIMSPMFWRHSNL</sequence>
<organism evidence="2 3">
    <name type="scientific">Cotesia glomerata</name>
    <name type="common">Lepidopteran parasitic wasp</name>
    <name type="synonym">Apanteles glomeratus</name>
    <dbReference type="NCBI Taxonomy" id="32391"/>
    <lineage>
        <taxon>Eukaryota</taxon>
        <taxon>Metazoa</taxon>
        <taxon>Ecdysozoa</taxon>
        <taxon>Arthropoda</taxon>
        <taxon>Hexapoda</taxon>
        <taxon>Insecta</taxon>
        <taxon>Pterygota</taxon>
        <taxon>Neoptera</taxon>
        <taxon>Endopterygota</taxon>
        <taxon>Hymenoptera</taxon>
        <taxon>Apocrita</taxon>
        <taxon>Ichneumonoidea</taxon>
        <taxon>Braconidae</taxon>
        <taxon>Microgastrinae</taxon>
        <taxon>Cotesia</taxon>
    </lineage>
</organism>
<evidence type="ECO:0000313" key="3">
    <source>
        <dbReference type="Proteomes" id="UP000826195"/>
    </source>
</evidence>
<comment type="caution">
    <text evidence="2">The sequence shown here is derived from an EMBL/GenBank/DDBJ whole genome shotgun (WGS) entry which is preliminary data.</text>
</comment>
<name>A0AAV7HWL0_COTGL</name>
<feature type="compositionally biased region" description="Polar residues" evidence="1">
    <location>
        <begin position="27"/>
        <end position="51"/>
    </location>
</feature>
<keyword evidence="3" id="KW-1185">Reference proteome</keyword>
<accession>A0AAV7HWL0</accession>
<dbReference type="Proteomes" id="UP000826195">
    <property type="component" value="Unassembled WGS sequence"/>
</dbReference>
<gene>
    <name evidence="2" type="ORF">KQX54_014123</name>
</gene>
<proteinExistence type="predicted"/>
<evidence type="ECO:0000256" key="1">
    <source>
        <dbReference type="SAM" id="MobiDB-lite"/>
    </source>
</evidence>